<feature type="transmembrane region" description="Helical" evidence="5">
    <location>
        <begin position="112"/>
        <end position="130"/>
    </location>
</feature>
<dbReference type="Proteomes" id="UP000470384">
    <property type="component" value="Unassembled WGS sequence"/>
</dbReference>
<keyword evidence="3 5" id="KW-1133">Transmembrane helix</keyword>
<proteinExistence type="predicted"/>
<evidence type="ECO:0000256" key="2">
    <source>
        <dbReference type="ARBA" id="ARBA00022692"/>
    </source>
</evidence>
<dbReference type="InterPro" id="IPR007016">
    <property type="entry name" value="O-antigen_ligase-rel_domated"/>
</dbReference>
<comment type="subcellular location">
    <subcellularLocation>
        <location evidence="1">Membrane</location>
        <topology evidence="1">Multi-pass membrane protein</topology>
    </subcellularLocation>
</comment>
<feature type="transmembrane region" description="Helical" evidence="5">
    <location>
        <begin position="57"/>
        <end position="79"/>
    </location>
</feature>
<reference evidence="7 8" key="1">
    <citation type="journal article" date="2016" name="Int. J. Syst. Evol. Microbiol.">
        <title>Pyruvatibacter mobilis gen. nov., sp. nov., a marine bacterium from the culture broth of Picochlorum sp. 122.</title>
        <authorList>
            <person name="Wang G."/>
            <person name="Tang M."/>
            <person name="Wu H."/>
            <person name="Dai S."/>
            <person name="Li T."/>
            <person name="Chen C."/>
            <person name="He H."/>
            <person name="Fan J."/>
            <person name="Xiang W."/>
            <person name="Li X."/>
        </authorList>
    </citation>
    <scope>NUCLEOTIDE SEQUENCE [LARGE SCALE GENOMIC DNA]</scope>
    <source>
        <strain evidence="7 8">GYP-11</strain>
    </source>
</reference>
<dbReference type="EMBL" id="WXYQ01000005">
    <property type="protein sequence ID" value="NBG95302.1"/>
    <property type="molecule type" value="Genomic_DNA"/>
</dbReference>
<dbReference type="OrthoDB" id="8050531at2"/>
<feature type="transmembrane region" description="Helical" evidence="5">
    <location>
        <begin position="85"/>
        <end position="105"/>
    </location>
</feature>
<gene>
    <name evidence="7" type="ORF">GTQ45_06115</name>
</gene>
<evidence type="ECO:0000256" key="4">
    <source>
        <dbReference type="ARBA" id="ARBA00023136"/>
    </source>
</evidence>
<evidence type="ECO:0000313" key="8">
    <source>
        <dbReference type="Proteomes" id="UP000470384"/>
    </source>
</evidence>
<feature type="transmembrane region" description="Helical" evidence="5">
    <location>
        <begin position="7"/>
        <end position="24"/>
    </location>
</feature>
<dbReference type="RefSeq" id="WP_160587314.1">
    <property type="nucleotide sequence ID" value="NZ_BMHN01000001.1"/>
</dbReference>
<evidence type="ECO:0000256" key="1">
    <source>
        <dbReference type="ARBA" id="ARBA00004141"/>
    </source>
</evidence>
<dbReference type="GO" id="GO:0016020">
    <property type="term" value="C:membrane"/>
    <property type="evidence" value="ECO:0007669"/>
    <property type="project" value="UniProtKB-SubCell"/>
</dbReference>
<feature type="transmembrane region" description="Helical" evidence="5">
    <location>
        <begin position="224"/>
        <end position="242"/>
    </location>
</feature>
<dbReference type="AlphaFoldDB" id="A0A845Q9S3"/>
<feature type="transmembrane region" description="Helical" evidence="5">
    <location>
        <begin position="249"/>
        <end position="267"/>
    </location>
</feature>
<protein>
    <recommendedName>
        <fullName evidence="6">O-antigen ligase-related domain-containing protein</fullName>
    </recommendedName>
</protein>
<evidence type="ECO:0000256" key="5">
    <source>
        <dbReference type="SAM" id="Phobius"/>
    </source>
</evidence>
<keyword evidence="4 5" id="KW-0472">Membrane</keyword>
<keyword evidence="2 5" id="KW-0812">Transmembrane</keyword>
<name>A0A845Q9S3_9HYPH</name>
<evidence type="ECO:0000256" key="3">
    <source>
        <dbReference type="ARBA" id="ARBA00022989"/>
    </source>
</evidence>
<evidence type="ECO:0000313" key="7">
    <source>
        <dbReference type="EMBL" id="NBG95302.1"/>
    </source>
</evidence>
<feature type="transmembrane region" description="Helical" evidence="5">
    <location>
        <begin position="30"/>
        <end position="45"/>
    </location>
</feature>
<feature type="transmembrane region" description="Helical" evidence="5">
    <location>
        <begin position="402"/>
        <end position="420"/>
    </location>
</feature>
<accession>A0A845Q9S3</accession>
<feature type="transmembrane region" description="Helical" evidence="5">
    <location>
        <begin position="202"/>
        <end position="218"/>
    </location>
</feature>
<evidence type="ECO:0000259" key="6">
    <source>
        <dbReference type="Pfam" id="PF04932"/>
    </source>
</evidence>
<dbReference type="Pfam" id="PF04932">
    <property type="entry name" value="Wzy_C"/>
    <property type="match status" value="1"/>
</dbReference>
<feature type="transmembrane region" description="Helical" evidence="5">
    <location>
        <begin position="345"/>
        <end position="365"/>
    </location>
</feature>
<feature type="domain" description="O-antigen ligase-related" evidence="6">
    <location>
        <begin position="207"/>
        <end position="359"/>
    </location>
</feature>
<dbReference type="GeneID" id="300655232"/>
<dbReference type="InterPro" id="IPR051533">
    <property type="entry name" value="WaaL-like"/>
</dbReference>
<comment type="caution">
    <text evidence="7">The sequence shown here is derived from an EMBL/GenBank/DDBJ whole genome shotgun (WGS) entry which is preliminary data.</text>
</comment>
<dbReference type="PANTHER" id="PTHR37422:SF13">
    <property type="entry name" value="LIPOPOLYSACCHARIDE BIOSYNTHESIS PROTEIN PA4999-RELATED"/>
    <property type="match status" value="1"/>
</dbReference>
<dbReference type="PANTHER" id="PTHR37422">
    <property type="entry name" value="TEICHURONIC ACID BIOSYNTHESIS PROTEIN TUAE"/>
    <property type="match status" value="1"/>
</dbReference>
<sequence>MREKTAGYGLLTLSVLLAVILLLLEKAPPIAAGLMLLTALVAADWRQLAATLRAQPAYTVLAAFLVWLLLSSAWSIAGAEGLERALRIALMIAAAALLPAAFAALPVSSRTLARTGIVASFLLMIGLLFVETLFDMQILRAARYLFNGEVYGQAIPPLAAQEPGLHYSTNGYLANRLTHLASVTGIILLPFAGWLWHAQRKTGALAVFALGCVAIALSPAQTPLLAMAGGLVIAGITLIPAVSRSKLTAPALAALLAAAVIAAPFMAERLYASVGDSVKSADPSIIHRLAIWDNAAALIAREPVTGYGIEASRIIGRGGVDLPVLGADSAIRFEALPLHPHNAAIQIWLELGGIGALLYAVLLFILTQMIWRQAQGLLLRASLMGGWASAVAMLHLSYGVWQFWWIATLGMIVAMLLILVRQEGSS</sequence>
<keyword evidence="8" id="KW-1185">Reference proteome</keyword>
<organism evidence="7 8">
    <name type="scientific">Pyruvatibacter mobilis</name>
    <dbReference type="NCBI Taxonomy" id="1712261"/>
    <lineage>
        <taxon>Bacteria</taxon>
        <taxon>Pseudomonadati</taxon>
        <taxon>Pseudomonadota</taxon>
        <taxon>Alphaproteobacteria</taxon>
        <taxon>Hyphomicrobiales</taxon>
        <taxon>Parvibaculaceae</taxon>
        <taxon>Pyruvatibacter</taxon>
    </lineage>
</organism>
<feature type="transmembrane region" description="Helical" evidence="5">
    <location>
        <begin position="377"/>
        <end position="396"/>
    </location>
</feature>
<feature type="transmembrane region" description="Helical" evidence="5">
    <location>
        <begin position="177"/>
        <end position="195"/>
    </location>
</feature>